<dbReference type="AlphaFoldDB" id="A0A392N2K9"/>
<name>A0A392N2K9_9FABA</name>
<dbReference type="Proteomes" id="UP000265520">
    <property type="component" value="Unassembled WGS sequence"/>
</dbReference>
<gene>
    <name evidence="2" type="ORF">A2U01_0014915</name>
</gene>
<feature type="non-terminal residue" evidence="2">
    <location>
        <position position="101"/>
    </location>
</feature>
<evidence type="ECO:0000313" key="3">
    <source>
        <dbReference type="Proteomes" id="UP000265520"/>
    </source>
</evidence>
<dbReference type="Pfam" id="PF23247">
    <property type="entry name" value="LRR_RPS2"/>
    <property type="match status" value="1"/>
</dbReference>
<organism evidence="2 3">
    <name type="scientific">Trifolium medium</name>
    <dbReference type="NCBI Taxonomy" id="97028"/>
    <lineage>
        <taxon>Eukaryota</taxon>
        <taxon>Viridiplantae</taxon>
        <taxon>Streptophyta</taxon>
        <taxon>Embryophyta</taxon>
        <taxon>Tracheophyta</taxon>
        <taxon>Spermatophyta</taxon>
        <taxon>Magnoliopsida</taxon>
        <taxon>eudicotyledons</taxon>
        <taxon>Gunneridae</taxon>
        <taxon>Pentapetalae</taxon>
        <taxon>rosids</taxon>
        <taxon>fabids</taxon>
        <taxon>Fabales</taxon>
        <taxon>Fabaceae</taxon>
        <taxon>Papilionoideae</taxon>
        <taxon>50 kb inversion clade</taxon>
        <taxon>NPAAA clade</taxon>
        <taxon>Hologalegina</taxon>
        <taxon>IRL clade</taxon>
        <taxon>Trifolieae</taxon>
        <taxon>Trifolium</taxon>
    </lineage>
</organism>
<evidence type="ECO:0000313" key="2">
    <source>
        <dbReference type="EMBL" id="MCH93961.1"/>
    </source>
</evidence>
<reference evidence="2 3" key="1">
    <citation type="journal article" date="2018" name="Front. Plant Sci.">
        <title>Red Clover (Trifolium pratense) and Zigzag Clover (T. medium) - A Picture of Genomic Similarities and Differences.</title>
        <authorList>
            <person name="Dluhosova J."/>
            <person name="Istvanek J."/>
            <person name="Nedelnik J."/>
            <person name="Repkova J."/>
        </authorList>
    </citation>
    <scope>NUCLEOTIDE SEQUENCE [LARGE SCALE GENOMIC DNA]</scope>
    <source>
        <strain evidence="3">cv. 10/8</strain>
        <tissue evidence="2">Leaf</tissue>
    </source>
</reference>
<dbReference type="EMBL" id="LXQA010026165">
    <property type="protein sequence ID" value="MCH93961.1"/>
    <property type="molecule type" value="Genomic_DNA"/>
</dbReference>
<protein>
    <recommendedName>
        <fullName evidence="1">Disease resistance protein At4g27190-like leucine-rich repeats domain-containing protein</fullName>
    </recommendedName>
</protein>
<dbReference type="InterPro" id="IPR057135">
    <property type="entry name" value="At4g27190-like_LRR"/>
</dbReference>
<proteinExistence type="predicted"/>
<comment type="caution">
    <text evidence="2">The sequence shown here is derived from an EMBL/GenBank/DDBJ whole genome shotgun (WGS) entry which is preliminary data.</text>
</comment>
<evidence type="ECO:0000259" key="1">
    <source>
        <dbReference type="Pfam" id="PF23247"/>
    </source>
</evidence>
<feature type="domain" description="Disease resistance protein At4g27190-like leucine-rich repeats" evidence="1">
    <location>
        <begin position="2"/>
        <end position="62"/>
    </location>
</feature>
<accession>A0A392N2K9</accession>
<keyword evidence="3" id="KW-1185">Reference proteome</keyword>
<sequence length="101" mass="11798">MKSLKEIWNSELPSNSFEKLDTLIIEECDKFENVFPCDMEVMFLSLCNLRVTNCKSMEAVFVLGFYPAAYILRCPALNDMSIEHCDRLEPFKREITVFSEE</sequence>